<sequence length="1314" mass="146239">MSIMNRFVNDIFILTQTKRLNDHDVSGLAMSFFPSTYSVPVTVTSLPTAVCWCGGWLVMDGRTDGCLMGKNKKRFNWKARENVKSVVIEKTGTQVSVENIGSEKYDEANPLVLPSKKRESKRVKDTNGKNVSSTKLLSEKQRKRLEKIVERKEKKAKDANISIIQFGIYAFVQRASLLEQLASVQTTSKLLDQLTSTSKMQTQGGKKRKMEKIRSLKGAKRRRSKVDSGLGEETASASCSMPSDPSVVGLEIEPPTSSESEHSEDEGDQPKDSAPTDDGKQLESTSPTPTNESAVEDSKTESPGQPKATEEDSNRANKTAPIDNIPTMFIPVHRSDEIQAARLKLPILMEEQAIMEAIRYNNVVILCGETGSGKTTQVPQFLFEAGYAERGVIGITEPRRVAAVSMAARVSQEMSLPQSEVSYQIRFEGTAGEKTKIKFMTDGVLLKEIQKVRETLPLLFYSLLKQMNLIEPMFCIGFRSGDFLLSKYSVIILDEAHERSMFTDVLVGLLSRILPIRNKKWKRSKDSSSASPLKLIVMSATLRVSDFSENPRLFKRSPPVVKVDSRQFPVSVHFNKRTPENYCDAAFKKVIKIHTQLPEGGVLVFLTAIHMNFAPTSLFPGQQEVLTLCRRLKAVFPERSPKSASRGWEKKPKDDINSVDFDTCRLSWKKVKLDDYSEDVSLMNLEGDEADLDVGEDAIADEEDPEDIEASAIVKALGGAGLRHPLHVLPLFSMLPPARQAEVFQAPPPGTRLCVVATNVAETSITIPHVKYVVDSGKVKTRLFDRVTGVSTFHVTWISKASANQRAGRAGRTSPGHCYRLYSSAIFNDTFDDFSLPEIQRRPVDDLLLQLKAMGIHKAVGFPFPSPPDIQQLKSAEEMLTLLGAIERFDAERLNGPISPLGQTMASFPVAPRYAKMLALAYQHKDLLPYVVAMVSAFSVPELLMEEGGVAARPEDRKRWQILRRKWARVGNSLALGDAVVLLRAVGAAEYFLSSKKGEEELTEFCDLNGLRPKAVKEIRKLRSQLTAEANILISQTHVNGKGGGEICVDPRMVPPTETQSRLLRQILLSGLVDHVARRVDPSELHTPEDKAQWNGAYRAANLVDPVFLHPASVLKKEAPEWVVYVEIVETSRLFARGIVGIEPEWLPKFAPALCHFSPPLTDPPPRYDSDSGKIMASFNVTYGKIYWELPVTELEFPQGLLRFKHFAKAFLDGQVCPSLAQYKKTLLSPPRVLLKTWAKVHHQRTESIVRALASAGVDCRDRLYEAWRSSDQFLLAEYCEWLPEGHRSLVSLSWPPDRAGDSGSDEADVSSSD</sequence>
<dbReference type="Pfam" id="PF04408">
    <property type="entry name" value="WHD_HA2"/>
    <property type="match status" value="1"/>
</dbReference>
<dbReference type="GO" id="GO:0003724">
    <property type="term" value="F:RNA helicase activity"/>
    <property type="evidence" value="ECO:0007669"/>
    <property type="project" value="UniProtKB-EC"/>
</dbReference>
<dbReference type="InterPro" id="IPR011709">
    <property type="entry name" value="DEAD-box_helicase_OB_fold"/>
</dbReference>
<dbReference type="CDD" id="cd18791">
    <property type="entry name" value="SF2_C_RHA"/>
    <property type="match status" value="1"/>
</dbReference>
<dbReference type="Gene3D" id="1.20.120.1080">
    <property type="match status" value="1"/>
</dbReference>
<dbReference type="GO" id="GO:0005524">
    <property type="term" value="F:ATP binding"/>
    <property type="evidence" value="ECO:0007669"/>
    <property type="project" value="UniProtKB-KW"/>
</dbReference>
<feature type="compositionally biased region" description="Polar residues" evidence="8">
    <location>
        <begin position="195"/>
        <end position="204"/>
    </location>
</feature>
<feature type="compositionally biased region" description="Acidic residues" evidence="8">
    <location>
        <begin position="1304"/>
        <end position="1314"/>
    </location>
</feature>
<dbReference type="PROSITE" id="PS00690">
    <property type="entry name" value="DEAH_ATP_HELICASE"/>
    <property type="match status" value="1"/>
</dbReference>
<dbReference type="PANTHER" id="PTHR18934:SF99">
    <property type="entry name" value="ATP-DEPENDENT RNA HELICASE DHX37-RELATED"/>
    <property type="match status" value="1"/>
</dbReference>
<dbReference type="GO" id="GO:0016787">
    <property type="term" value="F:hydrolase activity"/>
    <property type="evidence" value="ECO:0007669"/>
    <property type="project" value="UniProtKB-KW"/>
</dbReference>
<dbReference type="GO" id="GO:0005730">
    <property type="term" value="C:nucleolus"/>
    <property type="evidence" value="ECO:0007669"/>
    <property type="project" value="TreeGrafter"/>
</dbReference>
<dbReference type="EMBL" id="OB661135">
    <property type="protein sequence ID" value="CAD7227427.1"/>
    <property type="molecule type" value="Genomic_DNA"/>
</dbReference>
<dbReference type="PROSITE" id="PS51194">
    <property type="entry name" value="HELICASE_CTER"/>
    <property type="match status" value="1"/>
</dbReference>
<keyword evidence="5" id="KW-0347">Helicase</keyword>
<dbReference type="Pfam" id="PF00271">
    <property type="entry name" value="Helicase_C"/>
    <property type="match status" value="1"/>
</dbReference>
<comment type="similarity">
    <text evidence="1">Belongs to the DEAD box helicase family. DEAH subfamily.</text>
</comment>
<evidence type="ECO:0000256" key="7">
    <source>
        <dbReference type="SAM" id="Coils"/>
    </source>
</evidence>
<evidence type="ECO:0000256" key="5">
    <source>
        <dbReference type="ARBA" id="ARBA00022806"/>
    </source>
</evidence>
<keyword evidence="6" id="KW-0067">ATP-binding</keyword>
<feature type="region of interest" description="Disordered" evidence="8">
    <location>
        <begin position="195"/>
        <end position="322"/>
    </location>
</feature>
<keyword evidence="7" id="KW-0175">Coiled coil</keyword>
<evidence type="ECO:0000256" key="1">
    <source>
        <dbReference type="ARBA" id="ARBA00008792"/>
    </source>
</evidence>
<dbReference type="InterPro" id="IPR027417">
    <property type="entry name" value="P-loop_NTPase"/>
</dbReference>
<evidence type="ECO:0000256" key="6">
    <source>
        <dbReference type="ARBA" id="ARBA00022840"/>
    </source>
</evidence>
<dbReference type="InterPro" id="IPR014001">
    <property type="entry name" value="Helicase_ATP-bd"/>
</dbReference>
<dbReference type="Pfam" id="PF21010">
    <property type="entry name" value="HA2_C"/>
    <property type="match status" value="1"/>
</dbReference>
<dbReference type="InterPro" id="IPR048333">
    <property type="entry name" value="HA2_WH"/>
</dbReference>
<gene>
    <name evidence="9" type="ORF">CTOB1V02_LOCUS5334</name>
</gene>
<name>A0A7R8WEG6_9CRUS</name>
<dbReference type="PROSITE" id="PS51192">
    <property type="entry name" value="HELICASE_ATP_BIND_1"/>
    <property type="match status" value="1"/>
</dbReference>
<keyword evidence="4" id="KW-0378">Hydrolase</keyword>
<dbReference type="SMART" id="SM00490">
    <property type="entry name" value="HELICc"/>
    <property type="match status" value="1"/>
</dbReference>
<reference evidence="9" key="1">
    <citation type="submission" date="2020-11" db="EMBL/GenBank/DDBJ databases">
        <authorList>
            <person name="Tran Van P."/>
        </authorList>
    </citation>
    <scope>NUCLEOTIDE SEQUENCE</scope>
</reference>
<dbReference type="OrthoDB" id="10025033at2759"/>
<dbReference type="SUPFAM" id="SSF52540">
    <property type="entry name" value="P-loop containing nucleoside triphosphate hydrolases"/>
    <property type="match status" value="1"/>
</dbReference>
<feature type="region of interest" description="Disordered" evidence="8">
    <location>
        <begin position="1294"/>
        <end position="1314"/>
    </location>
</feature>
<feature type="compositionally biased region" description="Polar residues" evidence="8">
    <location>
        <begin position="282"/>
        <end position="293"/>
    </location>
</feature>
<dbReference type="Pfam" id="PF07717">
    <property type="entry name" value="OB_NTP_bind"/>
    <property type="match status" value="1"/>
</dbReference>
<keyword evidence="3" id="KW-0547">Nucleotide-binding</keyword>
<evidence type="ECO:0000256" key="4">
    <source>
        <dbReference type="ARBA" id="ARBA00022801"/>
    </source>
</evidence>
<dbReference type="Gene3D" id="3.40.50.300">
    <property type="entry name" value="P-loop containing nucleotide triphosphate hydrolases"/>
    <property type="match status" value="2"/>
</dbReference>
<dbReference type="CDD" id="cd17982">
    <property type="entry name" value="DEXHc_DHX37"/>
    <property type="match status" value="1"/>
</dbReference>
<evidence type="ECO:0000256" key="8">
    <source>
        <dbReference type="SAM" id="MobiDB-lite"/>
    </source>
</evidence>
<dbReference type="PANTHER" id="PTHR18934">
    <property type="entry name" value="ATP-DEPENDENT RNA HELICASE"/>
    <property type="match status" value="1"/>
</dbReference>
<dbReference type="GO" id="GO:0003723">
    <property type="term" value="F:RNA binding"/>
    <property type="evidence" value="ECO:0007669"/>
    <property type="project" value="TreeGrafter"/>
</dbReference>
<protein>
    <recommendedName>
        <fullName evidence="2">RNA helicase</fullName>
        <ecNumber evidence="2">3.6.4.13</ecNumber>
    </recommendedName>
</protein>
<dbReference type="InterPro" id="IPR007502">
    <property type="entry name" value="Helicase-assoc_dom"/>
</dbReference>
<dbReference type="SMART" id="SM00847">
    <property type="entry name" value="HA2"/>
    <property type="match status" value="1"/>
</dbReference>
<evidence type="ECO:0000256" key="3">
    <source>
        <dbReference type="ARBA" id="ARBA00022741"/>
    </source>
</evidence>
<dbReference type="InterPro" id="IPR002464">
    <property type="entry name" value="DNA/RNA_helicase_DEAH_CS"/>
</dbReference>
<evidence type="ECO:0000313" key="9">
    <source>
        <dbReference type="EMBL" id="CAD7227427.1"/>
    </source>
</evidence>
<feature type="compositionally biased region" description="Basic residues" evidence="8">
    <location>
        <begin position="205"/>
        <end position="224"/>
    </location>
</feature>
<dbReference type="Pfam" id="PF23362">
    <property type="entry name" value="DHX37_C"/>
    <property type="match status" value="1"/>
</dbReference>
<accession>A0A7R8WEG6</accession>
<proteinExistence type="inferred from homology"/>
<organism evidence="9">
    <name type="scientific">Cyprideis torosa</name>
    <dbReference type="NCBI Taxonomy" id="163714"/>
    <lineage>
        <taxon>Eukaryota</taxon>
        <taxon>Metazoa</taxon>
        <taxon>Ecdysozoa</taxon>
        <taxon>Arthropoda</taxon>
        <taxon>Crustacea</taxon>
        <taxon>Oligostraca</taxon>
        <taxon>Ostracoda</taxon>
        <taxon>Podocopa</taxon>
        <taxon>Podocopida</taxon>
        <taxon>Cytherocopina</taxon>
        <taxon>Cytheroidea</taxon>
        <taxon>Cytherideidae</taxon>
        <taxon>Cyprideis</taxon>
    </lineage>
</organism>
<dbReference type="InterPro" id="IPR056371">
    <property type="entry name" value="DHX37-like_C"/>
</dbReference>
<dbReference type="InterPro" id="IPR001650">
    <property type="entry name" value="Helicase_C-like"/>
</dbReference>
<dbReference type="GO" id="GO:0000462">
    <property type="term" value="P:maturation of SSU-rRNA from tricistronic rRNA transcript (SSU-rRNA, 5.8S rRNA, LSU-rRNA)"/>
    <property type="evidence" value="ECO:0007669"/>
    <property type="project" value="TreeGrafter"/>
</dbReference>
<dbReference type="SMART" id="SM00487">
    <property type="entry name" value="DEXDc"/>
    <property type="match status" value="1"/>
</dbReference>
<evidence type="ECO:0000256" key="2">
    <source>
        <dbReference type="ARBA" id="ARBA00012552"/>
    </source>
</evidence>
<feature type="coiled-coil region" evidence="7">
    <location>
        <begin position="135"/>
        <end position="162"/>
    </location>
</feature>
<dbReference type="EC" id="3.6.4.13" evidence="2"/>